<sequence length="455" mass="51219">MTYTTGQECQLKGKLADFIVKRPKDDSLIVPMEVEEELSDPWTLFTNGSSCVDGSGAGLILTNLEGTKFTYTLRFGFDATNNEVEYEALIAGLRIAEQIGISNLQTHVALGGQLSQRVLHSQRISFAHLTKQVLVEVLKEKSINEAEVLTILEEEGDIWMTPIYEYLTEETRLMEKKKARTVRLKSRRPLQANYVMRGIHDGSCSMHAGPRTINGEAQLHALVDGKEIIIIESSVRRDLRLADEEGVDCLPNSTIFKQLTLMGKPKRKDTQVPHPSDPIENVPDEALHEELGGGPWCQETMGDTTTQTRFKSVSKHFNDSLSVRGNTLRSDEDSLKLDELMALCTTLQNKVLVLEQTMNTQHNEMASLKKRSRSLKRRIDEEITLDNVHDEVVEVINTAKLIIDVAQDSAAGDIVEHVKPMKRKDQIKLDEEAALKLQAAFDEEERIAKERERES</sequence>
<evidence type="ECO:0008006" key="2">
    <source>
        <dbReference type="Google" id="ProtNLM"/>
    </source>
</evidence>
<dbReference type="EMBL" id="BKCJ010002457">
    <property type="protein sequence ID" value="GEU48699.1"/>
    <property type="molecule type" value="Genomic_DNA"/>
</dbReference>
<protein>
    <recommendedName>
        <fullName evidence="2">Reverse transcriptase domain-containing protein</fullName>
    </recommendedName>
</protein>
<dbReference type="AlphaFoldDB" id="A0A6L2KIF3"/>
<dbReference type="GO" id="GO:0003676">
    <property type="term" value="F:nucleic acid binding"/>
    <property type="evidence" value="ECO:0007669"/>
    <property type="project" value="InterPro"/>
</dbReference>
<proteinExistence type="predicted"/>
<dbReference type="SUPFAM" id="SSF53098">
    <property type="entry name" value="Ribonuclease H-like"/>
    <property type="match status" value="1"/>
</dbReference>
<evidence type="ECO:0000313" key="1">
    <source>
        <dbReference type="EMBL" id="GEU48699.1"/>
    </source>
</evidence>
<dbReference type="PANTHER" id="PTHR48475">
    <property type="entry name" value="RIBONUCLEASE H"/>
    <property type="match status" value="1"/>
</dbReference>
<gene>
    <name evidence="1" type="ORF">Tci_020677</name>
</gene>
<reference evidence="1" key="1">
    <citation type="journal article" date="2019" name="Sci. Rep.">
        <title>Draft genome of Tanacetum cinerariifolium, the natural source of mosquito coil.</title>
        <authorList>
            <person name="Yamashiro T."/>
            <person name="Shiraishi A."/>
            <person name="Satake H."/>
            <person name="Nakayama K."/>
        </authorList>
    </citation>
    <scope>NUCLEOTIDE SEQUENCE</scope>
</reference>
<organism evidence="1">
    <name type="scientific">Tanacetum cinerariifolium</name>
    <name type="common">Dalmatian daisy</name>
    <name type="synonym">Chrysanthemum cinerariifolium</name>
    <dbReference type="NCBI Taxonomy" id="118510"/>
    <lineage>
        <taxon>Eukaryota</taxon>
        <taxon>Viridiplantae</taxon>
        <taxon>Streptophyta</taxon>
        <taxon>Embryophyta</taxon>
        <taxon>Tracheophyta</taxon>
        <taxon>Spermatophyta</taxon>
        <taxon>Magnoliopsida</taxon>
        <taxon>eudicotyledons</taxon>
        <taxon>Gunneridae</taxon>
        <taxon>Pentapetalae</taxon>
        <taxon>asterids</taxon>
        <taxon>campanulids</taxon>
        <taxon>Asterales</taxon>
        <taxon>Asteraceae</taxon>
        <taxon>Asteroideae</taxon>
        <taxon>Anthemideae</taxon>
        <taxon>Anthemidinae</taxon>
        <taxon>Tanacetum</taxon>
    </lineage>
</organism>
<dbReference type="InterPro" id="IPR036397">
    <property type="entry name" value="RNaseH_sf"/>
</dbReference>
<name>A0A6L2KIF3_TANCI</name>
<dbReference type="Gene3D" id="3.30.420.10">
    <property type="entry name" value="Ribonuclease H-like superfamily/Ribonuclease H"/>
    <property type="match status" value="1"/>
</dbReference>
<dbReference type="InterPro" id="IPR012337">
    <property type="entry name" value="RNaseH-like_sf"/>
</dbReference>
<comment type="caution">
    <text evidence="1">The sequence shown here is derived from an EMBL/GenBank/DDBJ whole genome shotgun (WGS) entry which is preliminary data.</text>
</comment>
<accession>A0A6L2KIF3</accession>
<dbReference type="PANTHER" id="PTHR48475:SF2">
    <property type="entry name" value="RIBONUCLEASE H"/>
    <property type="match status" value="1"/>
</dbReference>